<keyword evidence="2" id="KW-0472">Membrane</keyword>
<dbReference type="OrthoDB" id="5322539at2759"/>
<protein>
    <submittedName>
        <fullName evidence="3">Uncharacterized protein</fullName>
    </submittedName>
</protein>
<evidence type="ECO:0000313" key="3">
    <source>
        <dbReference type="EMBL" id="PHH75695.1"/>
    </source>
</evidence>
<evidence type="ECO:0000256" key="2">
    <source>
        <dbReference type="SAM" id="Phobius"/>
    </source>
</evidence>
<keyword evidence="2" id="KW-1133">Transmembrane helix</keyword>
<feature type="compositionally biased region" description="Basic and acidic residues" evidence="1">
    <location>
        <begin position="63"/>
        <end position="73"/>
    </location>
</feature>
<dbReference type="EMBL" id="NJEU01000357">
    <property type="protein sequence ID" value="PHH75695.1"/>
    <property type="molecule type" value="Genomic_DNA"/>
</dbReference>
<sequence length="359" mass="39330">MHDEEALASSLCLGLDPSPTVESHPSDEASAPSSCLGLDTSPKVESHPSEEASAPSSCLDLDTSPKVESHRQEGSWGVGKGTPALMLASYMIAIIIAILHFVFFQCLSGTPAQGPGAHMEQSYVTTASMLLSRALFDRHVLLKAWPLVVMTVLIWASPVATSFPSGSQIIETMPANNTVPNVMVPTFDPTQVGDGSYGSFRNHTLYSIEAYRDKDQLLLRGAMSDHSVDMRRLISRVLANGDVKASSTFLQPNSSYMTTFTGPYLECTRFDSNFTHEIHYIRETKETINGIVGADLYTVSTPGYIDYFNFTIGRLHEVGVKAPRVINATHSMIDMKVLGSRSNFTCQYSRSDYELHAHH</sequence>
<accession>A0A2C5Z1L8</accession>
<dbReference type="AlphaFoldDB" id="A0A2C5Z1L8"/>
<evidence type="ECO:0000256" key="1">
    <source>
        <dbReference type="SAM" id="MobiDB-lite"/>
    </source>
</evidence>
<proteinExistence type="predicted"/>
<keyword evidence="2" id="KW-0812">Transmembrane</keyword>
<name>A0A2C5Z1L8_9HYPO</name>
<comment type="caution">
    <text evidence="3">The sequence shown here is derived from an EMBL/GenBank/DDBJ whole genome shotgun (WGS) entry which is preliminary data.</text>
</comment>
<organism evidence="3 4">
    <name type="scientific">Ophiocordyceps australis</name>
    <dbReference type="NCBI Taxonomy" id="1399860"/>
    <lineage>
        <taxon>Eukaryota</taxon>
        <taxon>Fungi</taxon>
        <taxon>Dikarya</taxon>
        <taxon>Ascomycota</taxon>
        <taxon>Pezizomycotina</taxon>
        <taxon>Sordariomycetes</taxon>
        <taxon>Hypocreomycetidae</taxon>
        <taxon>Hypocreales</taxon>
        <taxon>Ophiocordycipitaceae</taxon>
        <taxon>Ophiocordyceps</taxon>
    </lineage>
</organism>
<feature type="transmembrane region" description="Helical" evidence="2">
    <location>
        <begin position="140"/>
        <end position="160"/>
    </location>
</feature>
<feature type="transmembrane region" description="Helical" evidence="2">
    <location>
        <begin position="84"/>
        <end position="104"/>
    </location>
</feature>
<evidence type="ECO:0000313" key="4">
    <source>
        <dbReference type="Proteomes" id="UP000224854"/>
    </source>
</evidence>
<reference evidence="3 4" key="1">
    <citation type="submission" date="2017-06" db="EMBL/GenBank/DDBJ databases">
        <title>Ant-infecting Ophiocordyceps genomes reveal a high diversity of potential behavioral manipulation genes and a possible major role for enterotoxins.</title>
        <authorList>
            <person name="De Bekker C."/>
            <person name="Evans H.C."/>
            <person name="Brachmann A."/>
            <person name="Hughes D.P."/>
        </authorList>
    </citation>
    <scope>NUCLEOTIDE SEQUENCE [LARGE SCALE GENOMIC DNA]</scope>
    <source>
        <strain evidence="3 4">1348a</strain>
    </source>
</reference>
<keyword evidence="4" id="KW-1185">Reference proteome</keyword>
<gene>
    <name evidence="3" type="ORF">CDD82_4320</name>
</gene>
<feature type="region of interest" description="Disordered" evidence="1">
    <location>
        <begin position="1"/>
        <end position="77"/>
    </location>
</feature>
<dbReference type="Proteomes" id="UP000224854">
    <property type="component" value="Unassembled WGS sequence"/>
</dbReference>